<dbReference type="InterPro" id="IPR039306">
    <property type="entry name" value="MYOB"/>
</dbReference>
<dbReference type="PANTHER" id="PTHR31448:SF32">
    <property type="entry name" value="MYOSIN-BINDING PROTEIN 1"/>
    <property type="match status" value="1"/>
</dbReference>
<feature type="region of interest" description="Disordered" evidence="6">
    <location>
        <begin position="677"/>
        <end position="707"/>
    </location>
</feature>
<evidence type="ECO:0000313" key="9">
    <source>
        <dbReference type="EMBL" id="GMG99590.1"/>
    </source>
</evidence>
<comment type="caution">
    <text evidence="9">The sequence shown here is derived from an EMBL/GenBank/DDBJ whole genome shotgun (WGS) entry which is preliminary data.</text>
</comment>
<feature type="coiled-coil region" evidence="5">
    <location>
        <begin position="813"/>
        <end position="840"/>
    </location>
</feature>
<feature type="domain" description="GTD-binding" evidence="8">
    <location>
        <begin position="549"/>
        <end position="647"/>
    </location>
</feature>
<dbReference type="GO" id="GO:0080115">
    <property type="term" value="F:myosin XI tail binding"/>
    <property type="evidence" value="ECO:0007669"/>
    <property type="project" value="UniProtKB-ARBA"/>
</dbReference>
<dbReference type="PROSITE" id="PS51775">
    <property type="entry name" value="GTD_BINDING"/>
    <property type="match status" value="1"/>
</dbReference>
<dbReference type="Pfam" id="PF04576">
    <property type="entry name" value="Zein-binding"/>
    <property type="match status" value="1"/>
</dbReference>
<evidence type="ECO:0000259" key="8">
    <source>
        <dbReference type="PROSITE" id="PS51775"/>
    </source>
</evidence>
<keyword evidence="5" id="KW-0175">Coiled coil</keyword>
<evidence type="ECO:0000256" key="7">
    <source>
        <dbReference type="SAM" id="Phobius"/>
    </source>
</evidence>
<dbReference type="GO" id="GO:0016020">
    <property type="term" value="C:membrane"/>
    <property type="evidence" value="ECO:0007669"/>
    <property type="project" value="UniProtKB-SubCell"/>
</dbReference>
<reference evidence="9" key="1">
    <citation type="submission" date="2023-05" db="EMBL/GenBank/DDBJ databases">
        <title>Nepenthes gracilis genome sequencing.</title>
        <authorList>
            <person name="Fukushima K."/>
        </authorList>
    </citation>
    <scope>NUCLEOTIDE SEQUENCE</scope>
    <source>
        <strain evidence="9">SING2019-196</strain>
    </source>
</reference>
<proteinExistence type="predicted"/>
<protein>
    <recommendedName>
        <fullName evidence="8">GTD-binding domain-containing protein</fullName>
    </recommendedName>
</protein>
<evidence type="ECO:0000256" key="3">
    <source>
        <dbReference type="ARBA" id="ARBA00022989"/>
    </source>
</evidence>
<dbReference type="EMBL" id="BSYO01000001">
    <property type="protein sequence ID" value="GMG99590.1"/>
    <property type="molecule type" value="Genomic_DNA"/>
</dbReference>
<feature type="transmembrane region" description="Helical" evidence="7">
    <location>
        <begin position="28"/>
        <end position="52"/>
    </location>
</feature>
<dbReference type="PANTHER" id="PTHR31448">
    <property type="entry name" value="MYOSIN-BINDING PROTEIN 2"/>
    <property type="match status" value="1"/>
</dbReference>
<evidence type="ECO:0000256" key="5">
    <source>
        <dbReference type="SAM" id="Coils"/>
    </source>
</evidence>
<evidence type="ECO:0000256" key="1">
    <source>
        <dbReference type="ARBA" id="ARBA00004167"/>
    </source>
</evidence>
<gene>
    <name evidence="9" type="ORF">Nepgr_001430</name>
</gene>
<organism evidence="9 10">
    <name type="scientific">Nepenthes gracilis</name>
    <name type="common">Slender pitcher plant</name>
    <dbReference type="NCBI Taxonomy" id="150966"/>
    <lineage>
        <taxon>Eukaryota</taxon>
        <taxon>Viridiplantae</taxon>
        <taxon>Streptophyta</taxon>
        <taxon>Embryophyta</taxon>
        <taxon>Tracheophyta</taxon>
        <taxon>Spermatophyta</taxon>
        <taxon>Magnoliopsida</taxon>
        <taxon>eudicotyledons</taxon>
        <taxon>Gunneridae</taxon>
        <taxon>Pentapetalae</taxon>
        <taxon>Caryophyllales</taxon>
        <taxon>Nepenthaceae</taxon>
        <taxon>Nepenthes</taxon>
    </lineage>
</organism>
<dbReference type="InterPro" id="IPR007656">
    <property type="entry name" value="GTD-bd"/>
</dbReference>
<sequence length="874" mass="98057">MIQLLCWDMAGGVSSVTARKSSWGLMSVLASAFLECLLIFVLFIDAIVAYSITKFARYCELPIPCLLCSRLDHVLGRERVGFYWDLICGNHKSEISSLVYCNFHDKLVDVHEICENCLFSFATKDKSNAETFRLLVGKLGAGPDIDIDEAPSHDNHGPTTSSSKRCSCCNELLSSMLHAQKLLHLKSSDSETADLDLPLFTEFGIYENNNRKSHWSVASSFNRGSKEFKITTDKESEDQITENEDSGALLICKNDCLQEDIAVESVRVEQCITTLAEDSTNLMTSNLVPLYDNKDSITLICEDKTPQKDLGTESDIIEHHDGSLSVASTSAIGHGLEELNWIEVDSKAHPAPLPEFISVNNIPESSNFGNASVDQLKNSDIRITGDEGQTLAVDSAKIHGMESEQITADAMTMKMRADPNDIGLQMPNCLKLSDAYKLAESNRGRQLSGKQLEQHARKDSPRVSEGFKLLLTQLSSPRGFELPLNMISPRVSENLEELKTFDSSASIGMRILQKRLSLERNDSRSSLDRNESGSESFDLSIVSEIEGESEVDRWKRQVEHDRKLISALCKELEEERNASAIAANEAMAMITRLQEEKATLQMEALHDLRLMEDQGEYDMEALEKLNDLLTEKEKEIQDLEAELDYYRMKFPDESLLENITEPTSNDRRSEKLMDVTNHSAGQQKHDLNERKGLQSGENSKGTSKDPWSEFEDEKLYISQCLNKLEEKLHLFSENGVNSELTDGDCFGNGGEDLSDSKWHKEGSQRTIEMEENNVLPQTATVIRCAHSCKSPKYIARGSLVDKEHDVVALGYEVSSLNDRLRALEDDRNFLEHAINLLRNGDEGLHFIEEIATHLKELRRIGITRQASFSIKMKA</sequence>
<keyword evidence="3 7" id="KW-1133">Transmembrane helix</keyword>
<evidence type="ECO:0000256" key="4">
    <source>
        <dbReference type="ARBA" id="ARBA00023136"/>
    </source>
</evidence>
<keyword evidence="4 7" id="KW-0472">Membrane</keyword>
<evidence type="ECO:0000313" key="10">
    <source>
        <dbReference type="Proteomes" id="UP001279734"/>
    </source>
</evidence>
<dbReference type="AlphaFoldDB" id="A0AAD3P4G6"/>
<evidence type="ECO:0000256" key="6">
    <source>
        <dbReference type="SAM" id="MobiDB-lite"/>
    </source>
</evidence>
<name>A0AAD3P4G6_NEPGR</name>
<keyword evidence="10" id="KW-1185">Reference proteome</keyword>
<evidence type="ECO:0000256" key="2">
    <source>
        <dbReference type="ARBA" id="ARBA00022692"/>
    </source>
</evidence>
<keyword evidence="2 7" id="KW-0812">Transmembrane</keyword>
<dbReference type="Proteomes" id="UP001279734">
    <property type="component" value="Unassembled WGS sequence"/>
</dbReference>
<feature type="coiled-coil region" evidence="5">
    <location>
        <begin position="555"/>
        <end position="649"/>
    </location>
</feature>
<accession>A0AAD3P4G6</accession>
<comment type="subcellular location">
    <subcellularLocation>
        <location evidence="1">Membrane</location>
        <topology evidence="1">Single-pass membrane protein</topology>
    </subcellularLocation>
</comment>
<feature type="compositionally biased region" description="Basic and acidic residues" evidence="6">
    <location>
        <begin position="683"/>
        <end position="692"/>
    </location>
</feature>